<dbReference type="Gene3D" id="3.75.10.10">
    <property type="entry name" value="L-arginine/glycine Amidinotransferase, Chain A"/>
    <property type="match status" value="1"/>
</dbReference>
<accession>A0A2K2U674</accession>
<dbReference type="PANTHER" id="PTHR31377:SF0">
    <property type="entry name" value="AGMATINE DEIMINASE-RELATED"/>
    <property type="match status" value="1"/>
</dbReference>
<name>A0A2K2U674_9ACTN</name>
<dbReference type="Pfam" id="PF04371">
    <property type="entry name" value="PAD_porph"/>
    <property type="match status" value="2"/>
</dbReference>
<comment type="caution">
    <text evidence="2">The sequence shown here is derived from an EMBL/GenBank/DDBJ whole genome shotgun (WGS) entry which is preliminary data.</text>
</comment>
<reference evidence="2 3" key="1">
    <citation type="journal article" date="2018" name="Int. J. Syst. Evol. Microbiol.">
        <title>Rubneribacter badeniensis gen. nov., sp. nov. and Enteroscipio rubneri gen. nov., sp. nov., new members of the Eggerthellaceae isolated from human faeces.</title>
        <authorList>
            <person name="Danylec N."/>
            <person name="Gobl A."/>
            <person name="Stoll D.A."/>
            <person name="Hetzer B."/>
            <person name="Kulling S.E."/>
            <person name="Huch M."/>
        </authorList>
    </citation>
    <scope>NUCLEOTIDE SEQUENCE [LARGE SCALE GENOMIC DNA]</scope>
    <source>
        <strain evidence="2 3">ResAG-85</strain>
    </source>
</reference>
<gene>
    <name evidence="2" type="ORF">C2L80_04690</name>
</gene>
<dbReference type="GO" id="GO:0047632">
    <property type="term" value="F:agmatine deiminase activity"/>
    <property type="evidence" value="ECO:0007669"/>
    <property type="project" value="UniProtKB-EC"/>
</dbReference>
<keyword evidence="1 2" id="KW-0378">Hydrolase</keyword>
<organism evidence="2 3">
    <name type="scientific">Rubneribacter badeniensis</name>
    <dbReference type="NCBI Taxonomy" id="2070688"/>
    <lineage>
        <taxon>Bacteria</taxon>
        <taxon>Bacillati</taxon>
        <taxon>Actinomycetota</taxon>
        <taxon>Coriobacteriia</taxon>
        <taxon>Eggerthellales</taxon>
        <taxon>Eggerthellaceae</taxon>
        <taxon>Rubneribacter</taxon>
    </lineage>
</organism>
<evidence type="ECO:0000256" key="1">
    <source>
        <dbReference type="ARBA" id="ARBA00022801"/>
    </source>
</evidence>
<dbReference type="InterPro" id="IPR007466">
    <property type="entry name" value="Peptidyl-Arg-deiminase_porph"/>
</dbReference>
<proteinExistence type="predicted"/>
<dbReference type="GO" id="GO:0009446">
    <property type="term" value="P:putrescine biosynthetic process"/>
    <property type="evidence" value="ECO:0007669"/>
    <property type="project" value="InterPro"/>
</dbReference>
<dbReference type="AlphaFoldDB" id="A0A2K2U674"/>
<dbReference type="Proteomes" id="UP000236488">
    <property type="component" value="Unassembled WGS sequence"/>
</dbReference>
<protein>
    <submittedName>
        <fullName evidence="2">Agmatine deiminase</fullName>
        <ecNumber evidence="2">3.5.3.12</ecNumber>
    </submittedName>
</protein>
<keyword evidence="3" id="KW-1185">Reference proteome</keyword>
<dbReference type="EMBL" id="PPEL01000017">
    <property type="protein sequence ID" value="PNV65769.1"/>
    <property type="molecule type" value="Genomic_DNA"/>
</dbReference>
<sequence>MRQITESESTPQADGFYMPAEFAPQDRVYMGWPNRPDTFAFGAVPAQRTYAGIANAISRFTPVVMCCNEEDYANCQSVFKDNERVTVMEMSINDAWFRDTGATFLVDGKGGKAATDWNFNAYGGLVDGLYFPWDKDAEIARKMADYVGVRTYRPDHVILEGGSITVDGEGTVIVTDSCLLSAGRTASALIADEPDAGDWPHYARKYAPFSEELRAYMTEELKKYLGVEKVIWVKEGIDPEVTNGHIDDCATFIAPGVVACIWTDDPDYPFYRQCHEIYETLSNATDAKGRKLKVHKLPMPEKPCFMSEEEANSIDLVNPRTAQDEPQIASYMNYLVTNHGCIVPQYGDKNDALAVETLQKIYDETWGAGVYRCIGVDSRQVVYGGGNIHCITQQEPSA</sequence>
<evidence type="ECO:0000313" key="2">
    <source>
        <dbReference type="EMBL" id="PNV65769.1"/>
    </source>
</evidence>
<dbReference type="SUPFAM" id="SSF55909">
    <property type="entry name" value="Pentein"/>
    <property type="match status" value="1"/>
</dbReference>
<dbReference type="EC" id="3.5.3.12" evidence="2"/>
<dbReference type="PANTHER" id="PTHR31377">
    <property type="entry name" value="AGMATINE DEIMINASE-RELATED"/>
    <property type="match status" value="1"/>
</dbReference>
<evidence type="ECO:0000313" key="3">
    <source>
        <dbReference type="Proteomes" id="UP000236488"/>
    </source>
</evidence>
<dbReference type="GO" id="GO:0004668">
    <property type="term" value="F:protein-arginine deiminase activity"/>
    <property type="evidence" value="ECO:0007669"/>
    <property type="project" value="InterPro"/>
</dbReference>